<dbReference type="PANTHER" id="PTHR47592">
    <property type="entry name" value="PBF68 PROTEIN"/>
    <property type="match status" value="1"/>
</dbReference>
<name>A0A9D5AXL0_PEA</name>
<sequence length="428" mass="48754">MAESSSANGKFMQLAIPRFDGYYEHLAKLMENFLRAKEYLTLIEKGIDTVPEGTQATEAQMKVIEEQRLKDMKIKNYLYQAIDREILETILNDDTSKQIWDSMKQKFKGSTRRMKNVDGEEQVLLKVTHEGRSERGRGRGRGEIRGGRGRGRTYLNKANVECYRCHNFGHFQYECPTLGKHSNYAELDEKEEMLLMAYVDEIGAKREDIWFLDSGCSNHMCGNKALFYEFGSVSQQTMKLGNDTRMQVSGKGSIKMEVDNAKFTVGDVFCVPELKNNLLSIGKLQERGLSILIEAGMCKKIHPQRGLIIQTKMTANRMFILVAKMLLMSLQPKQEILDELEWGKSEDKITVEEEIDGDLEAAHPNFDDNAAVFEDEIETSDATTHPSIFSTSSHSDTEVRNRRPPIWMNDYVSGEGFSDNEINFAVEA</sequence>
<dbReference type="AlphaFoldDB" id="A0A9D5AXL0"/>
<comment type="caution">
    <text evidence="3">The sequence shown here is derived from an EMBL/GenBank/DDBJ whole genome shotgun (WGS) entry which is preliminary data.</text>
</comment>
<keyword evidence="1" id="KW-0863">Zinc-finger</keyword>
<protein>
    <recommendedName>
        <fullName evidence="2">CCHC-type domain-containing protein</fullName>
    </recommendedName>
</protein>
<dbReference type="InterPro" id="IPR001878">
    <property type="entry name" value="Znf_CCHC"/>
</dbReference>
<gene>
    <name evidence="3" type="ORF">KIW84_046037</name>
</gene>
<dbReference type="Gene3D" id="4.10.60.10">
    <property type="entry name" value="Zinc finger, CCHC-type"/>
    <property type="match status" value="1"/>
</dbReference>
<keyword evidence="1" id="KW-0862">Zinc</keyword>
<organism evidence="3 4">
    <name type="scientific">Pisum sativum</name>
    <name type="common">Garden pea</name>
    <name type="synonym">Lathyrus oleraceus</name>
    <dbReference type="NCBI Taxonomy" id="3888"/>
    <lineage>
        <taxon>Eukaryota</taxon>
        <taxon>Viridiplantae</taxon>
        <taxon>Streptophyta</taxon>
        <taxon>Embryophyta</taxon>
        <taxon>Tracheophyta</taxon>
        <taxon>Spermatophyta</taxon>
        <taxon>Magnoliopsida</taxon>
        <taxon>eudicotyledons</taxon>
        <taxon>Gunneridae</taxon>
        <taxon>Pentapetalae</taxon>
        <taxon>rosids</taxon>
        <taxon>fabids</taxon>
        <taxon>Fabales</taxon>
        <taxon>Fabaceae</taxon>
        <taxon>Papilionoideae</taxon>
        <taxon>50 kb inversion clade</taxon>
        <taxon>NPAAA clade</taxon>
        <taxon>Hologalegina</taxon>
        <taxon>IRL clade</taxon>
        <taxon>Fabeae</taxon>
        <taxon>Lathyrus</taxon>
    </lineage>
</organism>
<dbReference type="InterPro" id="IPR036875">
    <property type="entry name" value="Znf_CCHC_sf"/>
</dbReference>
<reference evidence="3 4" key="1">
    <citation type="journal article" date="2022" name="Nat. Genet.">
        <title>Improved pea reference genome and pan-genome highlight genomic features and evolutionary characteristics.</title>
        <authorList>
            <person name="Yang T."/>
            <person name="Liu R."/>
            <person name="Luo Y."/>
            <person name="Hu S."/>
            <person name="Wang D."/>
            <person name="Wang C."/>
            <person name="Pandey M.K."/>
            <person name="Ge S."/>
            <person name="Xu Q."/>
            <person name="Li N."/>
            <person name="Li G."/>
            <person name="Huang Y."/>
            <person name="Saxena R.K."/>
            <person name="Ji Y."/>
            <person name="Li M."/>
            <person name="Yan X."/>
            <person name="He Y."/>
            <person name="Liu Y."/>
            <person name="Wang X."/>
            <person name="Xiang C."/>
            <person name="Varshney R.K."/>
            <person name="Ding H."/>
            <person name="Gao S."/>
            <person name="Zong X."/>
        </authorList>
    </citation>
    <scope>NUCLEOTIDE SEQUENCE [LARGE SCALE GENOMIC DNA]</scope>
    <source>
        <strain evidence="3 4">cv. Zhongwan 6</strain>
    </source>
</reference>
<dbReference type="EMBL" id="JAMSHJ010000004">
    <property type="protein sequence ID" value="KAI5422856.1"/>
    <property type="molecule type" value="Genomic_DNA"/>
</dbReference>
<evidence type="ECO:0000259" key="2">
    <source>
        <dbReference type="PROSITE" id="PS50158"/>
    </source>
</evidence>
<proteinExistence type="predicted"/>
<dbReference type="GO" id="GO:0008270">
    <property type="term" value="F:zinc ion binding"/>
    <property type="evidence" value="ECO:0007669"/>
    <property type="project" value="UniProtKB-KW"/>
</dbReference>
<dbReference type="SUPFAM" id="SSF57756">
    <property type="entry name" value="Retrovirus zinc finger-like domains"/>
    <property type="match status" value="1"/>
</dbReference>
<dbReference type="PANTHER" id="PTHR47592:SF27">
    <property type="entry name" value="OS08G0421700 PROTEIN"/>
    <property type="match status" value="1"/>
</dbReference>
<dbReference type="Pfam" id="PF14223">
    <property type="entry name" value="Retrotran_gag_2"/>
    <property type="match status" value="1"/>
</dbReference>
<keyword evidence="4" id="KW-1185">Reference proteome</keyword>
<evidence type="ECO:0000256" key="1">
    <source>
        <dbReference type="PROSITE-ProRule" id="PRU00047"/>
    </source>
</evidence>
<accession>A0A9D5AXL0</accession>
<dbReference type="Gramene" id="Psat04G0603700-T1">
    <property type="protein sequence ID" value="KAI5422856.1"/>
    <property type="gene ID" value="KIW84_046037"/>
</dbReference>
<evidence type="ECO:0000313" key="4">
    <source>
        <dbReference type="Proteomes" id="UP001058974"/>
    </source>
</evidence>
<dbReference type="Proteomes" id="UP001058974">
    <property type="component" value="Chromosome 4"/>
</dbReference>
<dbReference type="InterPro" id="IPR054722">
    <property type="entry name" value="PolX-like_BBD"/>
</dbReference>
<keyword evidence="1" id="KW-0479">Metal-binding</keyword>
<dbReference type="PROSITE" id="PS50158">
    <property type="entry name" value="ZF_CCHC"/>
    <property type="match status" value="1"/>
</dbReference>
<feature type="domain" description="CCHC-type" evidence="2">
    <location>
        <begin position="162"/>
        <end position="176"/>
    </location>
</feature>
<dbReference type="Pfam" id="PF22936">
    <property type="entry name" value="Pol_BBD"/>
    <property type="match status" value="1"/>
</dbReference>
<dbReference type="GO" id="GO:0003676">
    <property type="term" value="F:nucleic acid binding"/>
    <property type="evidence" value="ECO:0007669"/>
    <property type="project" value="InterPro"/>
</dbReference>
<evidence type="ECO:0000313" key="3">
    <source>
        <dbReference type="EMBL" id="KAI5422856.1"/>
    </source>
</evidence>